<organism evidence="8">
    <name type="scientific">marine metagenome</name>
    <dbReference type="NCBI Taxonomy" id="408172"/>
    <lineage>
        <taxon>unclassified sequences</taxon>
        <taxon>metagenomes</taxon>
        <taxon>ecological metagenomes</taxon>
    </lineage>
</organism>
<evidence type="ECO:0000256" key="3">
    <source>
        <dbReference type="ARBA" id="ARBA00022691"/>
    </source>
</evidence>
<protein>
    <recommendedName>
        <fullName evidence="7">Radical SAM core domain-containing protein</fullName>
    </recommendedName>
</protein>
<dbReference type="GO" id="GO:0003824">
    <property type="term" value="F:catalytic activity"/>
    <property type="evidence" value="ECO:0007669"/>
    <property type="project" value="InterPro"/>
</dbReference>
<feature type="domain" description="Radical SAM core" evidence="7">
    <location>
        <begin position="40"/>
        <end position="255"/>
    </location>
</feature>
<accession>A0A381P5R7</accession>
<dbReference type="InterPro" id="IPR058240">
    <property type="entry name" value="rSAM_sf"/>
</dbReference>
<keyword evidence="5" id="KW-0408">Iron</keyword>
<evidence type="ECO:0000256" key="1">
    <source>
        <dbReference type="ARBA" id="ARBA00001966"/>
    </source>
</evidence>
<dbReference type="InterPro" id="IPR034391">
    <property type="entry name" value="AdoMet-like_SPASM_containing"/>
</dbReference>
<proteinExistence type="predicted"/>
<dbReference type="AlphaFoldDB" id="A0A381P5R7"/>
<evidence type="ECO:0000256" key="2">
    <source>
        <dbReference type="ARBA" id="ARBA00022485"/>
    </source>
</evidence>
<keyword evidence="3" id="KW-0949">S-adenosyl-L-methionine</keyword>
<dbReference type="SUPFAM" id="SSF102114">
    <property type="entry name" value="Radical SAM enzymes"/>
    <property type="match status" value="1"/>
</dbReference>
<sequence>MGVVTRARLLGRLVQRGEWARLYHAVSAGVERAREPSVPKGPPIFLQVEPTILCNLECAFCINPYLPRARATLTLKKFCEMLDQVPSVSKISLVGIGESVMNKELWQMIRHAKSKGIEIGTTSNGTILTDAMVTEICDSGLDWLNFSIDGATKATYEKMRPGATFEQLLENIKRVVNTIDGRRVPALSVWFLATRDNIAELPDMVPLVQNLGIQSLNTQGVHYWGNEDWHEGARAANDIPNLISILQTTRDCAKDQGVRFAFHNFPDPNAERACKWPWTGSYITADGFVTPCCENGSDPDKINFGNIFTTPFDKIWYGDAYREFREQLRSTDGRPSICIDCPSYHQTISLK</sequence>
<comment type="cofactor">
    <cofactor evidence="1">
        <name>[4Fe-4S] cluster</name>
        <dbReference type="ChEBI" id="CHEBI:49883"/>
    </cofactor>
</comment>
<dbReference type="PANTHER" id="PTHR11228:SF7">
    <property type="entry name" value="PQQA PEPTIDE CYCLASE"/>
    <property type="match status" value="1"/>
</dbReference>
<dbReference type="GO" id="GO:0046872">
    <property type="term" value="F:metal ion binding"/>
    <property type="evidence" value="ECO:0007669"/>
    <property type="project" value="UniProtKB-KW"/>
</dbReference>
<dbReference type="Pfam" id="PF04055">
    <property type="entry name" value="Radical_SAM"/>
    <property type="match status" value="1"/>
</dbReference>
<reference evidence="8" key="1">
    <citation type="submission" date="2018-05" db="EMBL/GenBank/DDBJ databases">
        <authorList>
            <person name="Lanie J.A."/>
            <person name="Ng W.-L."/>
            <person name="Kazmierczak K.M."/>
            <person name="Andrzejewski T.M."/>
            <person name="Davidsen T.M."/>
            <person name="Wayne K.J."/>
            <person name="Tettelin H."/>
            <person name="Glass J.I."/>
            <person name="Rusch D."/>
            <person name="Podicherti R."/>
            <person name="Tsui H.-C.T."/>
            <person name="Winkler M.E."/>
        </authorList>
    </citation>
    <scope>NUCLEOTIDE SEQUENCE</scope>
</reference>
<dbReference type="SFLD" id="SFLDS00029">
    <property type="entry name" value="Radical_SAM"/>
    <property type="match status" value="1"/>
</dbReference>
<evidence type="ECO:0000259" key="7">
    <source>
        <dbReference type="PROSITE" id="PS51918"/>
    </source>
</evidence>
<dbReference type="PROSITE" id="PS51918">
    <property type="entry name" value="RADICAL_SAM"/>
    <property type="match status" value="1"/>
</dbReference>
<dbReference type="InterPro" id="IPR050377">
    <property type="entry name" value="Radical_SAM_PqqE_MftC-like"/>
</dbReference>
<name>A0A381P5R7_9ZZZZ</name>
<dbReference type="Gene3D" id="3.20.20.70">
    <property type="entry name" value="Aldolase class I"/>
    <property type="match status" value="1"/>
</dbReference>
<keyword evidence="6" id="KW-0411">Iron-sulfur</keyword>
<dbReference type="Pfam" id="PF13186">
    <property type="entry name" value="SPASM"/>
    <property type="match status" value="1"/>
</dbReference>
<dbReference type="SFLD" id="SFLDG01387">
    <property type="entry name" value="BtrN-like_SPASM_domain_contain"/>
    <property type="match status" value="1"/>
</dbReference>
<evidence type="ECO:0000313" key="8">
    <source>
        <dbReference type="EMBL" id="SUZ62295.1"/>
    </source>
</evidence>
<dbReference type="InterPro" id="IPR007197">
    <property type="entry name" value="rSAM"/>
</dbReference>
<dbReference type="SFLD" id="SFLDG01067">
    <property type="entry name" value="SPASM/twitch_domain_containing"/>
    <property type="match status" value="1"/>
</dbReference>
<dbReference type="CDD" id="cd01335">
    <property type="entry name" value="Radical_SAM"/>
    <property type="match status" value="1"/>
</dbReference>
<dbReference type="InterPro" id="IPR023885">
    <property type="entry name" value="4Fe4S-binding_SPASM_dom"/>
</dbReference>
<dbReference type="EMBL" id="UINC01000860">
    <property type="protein sequence ID" value="SUZ62295.1"/>
    <property type="molecule type" value="Genomic_DNA"/>
</dbReference>
<dbReference type="PANTHER" id="PTHR11228">
    <property type="entry name" value="RADICAL SAM DOMAIN PROTEIN"/>
    <property type="match status" value="1"/>
</dbReference>
<evidence type="ECO:0000256" key="6">
    <source>
        <dbReference type="ARBA" id="ARBA00023014"/>
    </source>
</evidence>
<dbReference type="GO" id="GO:0051536">
    <property type="term" value="F:iron-sulfur cluster binding"/>
    <property type="evidence" value="ECO:0007669"/>
    <property type="project" value="UniProtKB-KW"/>
</dbReference>
<dbReference type="CDD" id="cd21109">
    <property type="entry name" value="SPASM"/>
    <property type="match status" value="1"/>
</dbReference>
<evidence type="ECO:0000256" key="4">
    <source>
        <dbReference type="ARBA" id="ARBA00022723"/>
    </source>
</evidence>
<keyword evidence="2" id="KW-0004">4Fe-4S</keyword>
<keyword evidence="4" id="KW-0479">Metal-binding</keyword>
<gene>
    <name evidence="8" type="ORF">METZ01_LOCUS15149</name>
</gene>
<dbReference type="InterPro" id="IPR013785">
    <property type="entry name" value="Aldolase_TIM"/>
</dbReference>
<evidence type="ECO:0000256" key="5">
    <source>
        <dbReference type="ARBA" id="ARBA00023004"/>
    </source>
</evidence>